<feature type="non-terminal residue" evidence="1">
    <location>
        <position position="1"/>
    </location>
</feature>
<evidence type="ECO:0000313" key="1">
    <source>
        <dbReference type="EMBL" id="KKL03690.1"/>
    </source>
</evidence>
<sequence>KKHYRYRIYTEHVNFHGVRDILDKYFDGYTAYTGLGVWQGQTERNLTIEIIVPESRAVDIEAACRKINRTNKQTCCLVTVDRVLAVFI</sequence>
<gene>
    <name evidence="1" type="ORF">LCGC14_2623560</name>
</gene>
<organism evidence="1">
    <name type="scientific">marine sediment metagenome</name>
    <dbReference type="NCBI Taxonomy" id="412755"/>
    <lineage>
        <taxon>unclassified sequences</taxon>
        <taxon>metagenomes</taxon>
        <taxon>ecological metagenomes</taxon>
    </lineage>
</organism>
<comment type="caution">
    <text evidence="1">The sequence shown here is derived from an EMBL/GenBank/DDBJ whole genome shotgun (WGS) entry which is preliminary data.</text>
</comment>
<dbReference type="AlphaFoldDB" id="A0A0F9A2J1"/>
<reference evidence="1" key="1">
    <citation type="journal article" date="2015" name="Nature">
        <title>Complex archaea that bridge the gap between prokaryotes and eukaryotes.</title>
        <authorList>
            <person name="Spang A."/>
            <person name="Saw J.H."/>
            <person name="Jorgensen S.L."/>
            <person name="Zaremba-Niedzwiedzka K."/>
            <person name="Martijn J."/>
            <person name="Lind A.E."/>
            <person name="van Eijk R."/>
            <person name="Schleper C."/>
            <person name="Guy L."/>
            <person name="Ettema T.J."/>
        </authorList>
    </citation>
    <scope>NUCLEOTIDE SEQUENCE</scope>
</reference>
<protein>
    <recommendedName>
        <fullName evidence="2">DUF190 domain-containing protein</fullName>
    </recommendedName>
</protein>
<dbReference type="EMBL" id="LAZR01044828">
    <property type="protein sequence ID" value="KKL03690.1"/>
    <property type="molecule type" value="Genomic_DNA"/>
</dbReference>
<evidence type="ECO:0008006" key="2">
    <source>
        <dbReference type="Google" id="ProtNLM"/>
    </source>
</evidence>
<proteinExistence type="predicted"/>
<accession>A0A0F9A2J1</accession>
<name>A0A0F9A2J1_9ZZZZ</name>